<organism evidence="14">
    <name type="scientific">Hyalella azteca</name>
    <name type="common">Amphipod</name>
    <dbReference type="NCBI Taxonomy" id="294128"/>
    <lineage>
        <taxon>Eukaryota</taxon>
        <taxon>Metazoa</taxon>
        <taxon>Ecdysozoa</taxon>
        <taxon>Arthropoda</taxon>
        <taxon>Crustacea</taxon>
        <taxon>Multicrustacea</taxon>
        <taxon>Malacostraca</taxon>
        <taxon>Eumalacostraca</taxon>
        <taxon>Peracarida</taxon>
        <taxon>Amphipoda</taxon>
        <taxon>Senticaudata</taxon>
        <taxon>Talitrida</taxon>
        <taxon>Talitroidea</taxon>
        <taxon>Hyalellidae</taxon>
        <taxon>Hyalella</taxon>
    </lineage>
</organism>
<keyword evidence="4" id="KW-0677">Repeat</keyword>
<dbReference type="EMBL" id="JQDR03011277">
    <property type="protein sequence ID" value="KAA0192983.1"/>
    <property type="molecule type" value="Genomic_DNA"/>
</dbReference>
<evidence type="ECO:0000313" key="15">
    <source>
        <dbReference type="Proteomes" id="UP000694843"/>
    </source>
</evidence>
<reference evidence="14" key="2">
    <citation type="journal article" date="2018" name="Environ. Sci. Technol.">
        <title>The Toxicogenome of Hyalella azteca: A Model for Sediment Ecotoxicology and Evolutionary Toxicology.</title>
        <authorList>
            <person name="Poynton H.C."/>
            <person name="Hasenbein S."/>
            <person name="Benoit J.B."/>
            <person name="Sepulveda M.S."/>
            <person name="Poelchau M.F."/>
            <person name="Hughes D.S.T."/>
            <person name="Murali S.C."/>
            <person name="Chen S."/>
            <person name="Glastad K.M."/>
            <person name="Goodisman M.A.D."/>
            <person name="Werren J.H."/>
            <person name="Vineis J.H."/>
            <person name="Bowen J.L."/>
            <person name="Friedrich M."/>
            <person name="Jones J."/>
            <person name="Robertson H.M."/>
            <person name="Feyereisen R."/>
            <person name="Mechler-Hickson A."/>
            <person name="Mathers N."/>
            <person name="Lee C.E."/>
            <person name="Colbourne J.K."/>
            <person name="Biales A."/>
            <person name="Johnston J.S."/>
            <person name="Wellborn G.A."/>
            <person name="Rosendale A.J."/>
            <person name="Cridge A.G."/>
            <person name="Munoz-Torres M.C."/>
            <person name="Bain P.A."/>
            <person name="Manny A.R."/>
            <person name="Major K.M."/>
            <person name="Lambert F.N."/>
            <person name="Vulpe C.D."/>
            <person name="Tuck P."/>
            <person name="Blalock B.J."/>
            <person name="Lin Y.Y."/>
            <person name="Smith M.E."/>
            <person name="Ochoa-Acuna H."/>
            <person name="Chen M.M."/>
            <person name="Childers C.P."/>
            <person name="Qu J."/>
            <person name="Dugan S."/>
            <person name="Lee S.L."/>
            <person name="Chao H."/>
            <person name="Dinh H."/>
            <person name="Han Y."/>
            <person name="Doddapaneni H."/>
            <person name="Worley K.C."/>
            <person name="Muzny D.M."/>
            <person name="Gibbs R.A."/>
            <person name="Richards S."/>
        </authorList>
    </citation>
    <scope>NUCLEOTIDE SEQUENCE</scope>
    <source>
        <strain evidence="14">HAZT.00-mixed</strain>
        <tissue evidence="14">Whole organism</tissue>
    </source>
</reference>
<dbReference type="Proteomes" id="UP000694843">
    <property type="component" value="Unplaced"/>
</dbReference>
<dbReference type="PROSITE" id="PS00028">
    <property type="entry name" value="ZINC_FINGER_C2H2_1"/>
    <property type="match status" value="3"/>
</dbReference>
<dbReference type="FunFam" id="3.30.160.60:FF:000958">
    <property type="entry name" value="Odd skipped"/>
    <property type="match status" value="1"/>
</dbReference>
<dbReference type="InterPro" id="IPR050717">
    <property type="entry name" value="C2H2-ZF_Transcription_Reg"/>
</dbReference>
<reference evidence="14" key="3">
    <citation type="submission" date="2019-06" db="EMBL/GenBank/DDBJ databases">
        <authorList>
            <person name="Poynton C."/>
            <person name="Hasenbein S."/>
            <person name="Benoit J.B."/>
            <person name="Sepulveda M.S."/>
            <person name="Poelchau M.F."/>
            <person name="Murali S.C."/>
            <person name="Chen S."/>
            <person name="Glastad K.M."/>
            <person name="Werren J.H."/>
            <person name="Vineis J.H."/>
            <person name="Bowen J.L."/>
            <person name="Friedrich M."/>
            <person name="Jones J."/>
            <person name="Robertson H.M."/>
            <person name="Feyereisen R."/>
            <person name="Mechler-Hickson A."/>
            <person name="Mathers N."/>
            <person name="Lee C.E."/>
            <person name="Colbourne J.K."/>
            <person name="Biales A."/>
            <person name="Johnston J.S."/>
            <person name="Wellborn G.A."/>
            <person name="Rosendale A.J."/>
            <person name="Cridge A.G."/>
            <person name="Munoz-Torres M.C."/>
            <person name="Bain P.A."/>
            <person name="Manny A.R."/>
            <person name="Major K.M."/>
            <person name="Lambert F.N."/>
            <person name="Vulpe C.D."/>
            <person name="Tuck P."/>
            <person name="Blalock B.J."/>
            <person name="Lin Y.-Y."/>
            <person name="Smith M.E."/>
            <person name="Ochoa-Acuna H."/>
            <person name="Chen M.-J.M."/>
            <person name="Childers C.P."/>
            <person name="Qu J."/>
            <person name="Dugan S."/>
            <person name="Lee S.L."/>
            <person name="Chao H."/>
            <person name="Dinh H."/>
            <person name="Han Y."/>
            <person name="Doddapaneni H."/>
            <person name="Worley K.C."/>
            <person name="Muzny D.M."/>
            <person name="Gibbs R.A."/>
            <person name="Richards S."/>
        </authorList>
    </citation>
    <scope>NUCLEOTIDE SEQUENCE</scope>
    <source>
        <strain evidence="14">HAZT.00-mixed</strain>
        <tissue evidence="14">Whole organism</tissue>
    </source>
</reference>
<evidence type="ECO:0000256" key="10">
    <source>
        <dbReference type="ARBA" id="ARBA00023242"/>
    </source>
</evidence>
<gene>
    <name evidence="14" type="primary">odd</name>
    <name evidence="16" type="synonym">LOC108678814</name>
    <name evidence="14" type="ORF">HAZT_HAZT002628</name>
</gene>
<dbReference type="Pfam" id="PF00096">
    <property type="entry name" value="zf-C2H2"/>
    <property type="match status" value="3"/>
</dbReference>
<feature type="domain" description="C2H2-type" evidence="13">
    <location>
        <begin position="106"/>
        <end position="133"/>
    </location>
</feature>
<keyword evidence="10" id="KW-0539">Nucleus</keyword>
<feature type="compositionally biased region" description="Polar residues" evidence="12">
    <location>
        <begin position="197"/>
        <end position="207"/>
    </location>
</feature>
<dbReference type="GeneID" id="108678814"/>
<dbReference type="PANTHER" id="PTHR14196:SF0">
    <property type="entry name" value="PROTEIN BOWEL"/>
    <property type="match status" value="1"/>
</dbReference>
<dbReference type="PANTHER" id="PTHR14196">
    <property type="entry name" value="ODD-SKIPPED - RELATED"/>
    <property type="match status" value="1"/>
</dbReference>
<dbReference type="FunFam" id="3.30.160.60:FF:000254">
    <property type="entry name" value="Odd-skipped related transciption factor 1"/>
    <property type="match status" value="1"/>
</dbReference>
<dbReference type="GO" id="GO:0005634">
    <property type="term" value="C:nucleus"/>
    <property type="evidence" value="ECO:0007669"/>
    <property type="project" value="UniProtKB-SubCell"/>
</dbReference>
<evidence type="ECO:0000256" key="11">
    <source>
        <dbReference type="PROSITE-ProRule" id="PRU00042"/>
    </source>
</evidence>
<dbReference type="GO" id="GO:0008270">
    <property type="term" value="F:zinc ion binding"/>
    <property type="evidence" value="ECO:0007669"/>
    <property type="project" value="UniProtKB-KW"/>
</dbReference>
<dbReference type="OrthoDB" id="9451254at2759"/>
<dbReference type="FunFam" id="3.30.160.60:FF:000311">
    <property type="entry name" value="protein odd-skipped-related 2 isoform X1"/>
    <property type="match status" value="1"/>
</dbReference>
<dbReference type="PROSITE" id="PS50157">
    <property type="entry name" value="ZINC_FINGER_C2H2_2"/>
    <property type="match status" value="3"/>
</dbReference>
<dbReference type="KEGG" id="hazt:108678814"/>
<dbReference type="Gene3D" id="3.30.160.60">
    <property type="entry name" value="Classic Zinc Finger"/>
    <property type="match status" value="3"/>
</dbReference>
<comment type="subcellular location">
    <subcellularLocation>
        <location evidence="1">Nucleus</location>
    </subcellularLocation>
</comment>
<keyword evidence="6" id="KW-0562">Pair-rule protein</keyword>
<feature type="domain" description="C2H2-type" evidence="13">
    <location>
        <begin position="162"/>
        <end position="189"/>
    </location>
</feature>
<dbReference type="RefSeq" id="XP_018022787.1">
    <property type="nucleotide sequence ID" value="XM_018167298.2"/>
</dbReference>
<dbReference type="SUPFAM" id="SSF57667">
    <property type="entry name" value="beta-beta-alpha zinc fingers"/>
    <property type="match status" value="2"/>
</dbReference>
<accession>A0A6A0GYI8</accession>
<evidence type="ECO:0000256" key="9">
    <source>
        <dbReference type="ARBA" id="ARBA00023163"/>
    </source>
</evidence>
<dbReference type="GO" id="GO:0000981">
    <property type="term" value="F:DNA-binding transcription factor activity, RNA polymerase II-specific"/>
    <property type="evidence" value="ECO:0007669"/>
    <property type="project" value="TreeGrafter"/>
</dbReference>
<evidence type="ECO:0000313" key="16">
    <source>
        <dbReference type="RefSeq" id="XP_018022787.1"/>
    </source>
</evidence>
<reference evidence="14" key="1">
    <citation type="submission" date="2014-08" db="EMBL/GenBank/DDBJ databases">
        <authorList>
            <person name="Murali S."/>
            <person name="Richards S."/>
            <person name="Bandaranaike D."/>
            <person name="Bellair M."/>
            <person name="Blankenburg K."/>
            <person name="Chao H."/>
            <person name="Dinh H."/>
            <person name="Doddapaneni H."/>
            <person name="Dugan-Rocha S."/>
            <person name="Elkadiri S."/>
            <person name="Gnanaolivu R."/>
            <person name="Hughes D."/>
            <person name="Lee S."/>
            <person name="Li M."/>
            <person name="Ming W."/>
            <person name="Munidasa M."/>
            <person name="Muniz J."/>
            <person name="Nguyen L."/>
            <person name="Osuji N."/>
            <person name="Pu L.-L."/>
            <person name="Puazo M."/>
            <person name="Skinner E."/>
            <person name="Qu C."/>
            <person name="Quiroz J."/>
            <person name="Raj R."/>
            <person name="Weissenberger G."/>
            <person name="Xin Y."/>
            <person name="Zou X."/>
            <person name="Han Y."/>
            <person name="Worley K."/>
            <person name="Muzny D."/>
            <person name="Gibbs R."/>
        </authorList>
    </citation>
    <scope>NUCLEOTIDE SEQUENCE</scope>
    <source>
        <strain evidence="14">HAZT.00-mixed</strain>
        <tissue evidence="14">Whole organism</tissue>
    </source>
</reference>
<dbReference type="InterPro" id="IPR036236">
    <property type="entry name" value="Znf_C2H2_sf"/>
</dbReference>
<evidence type="ECO:0000256" key="4">
    <source>
        <dbReference type="ARBA" id="ARBA00022737"/>
    </source>
</evidence>
<feature type="region of interest" description="Disordered" evidence="12">
    <location>
        <begin position="183"/>
        <end position="208"/>
    </location>
</feature>
<proteinExistence type="predicted"/>
<evidence type="ECO:0000259" key="13">
    <source>
        <dbReference type="PROSITE" id="PS50157"/>
    </source>
</evidence>
<keyword evidence="3" id="KW-0479">Metal-binding</keyword>
<dbReference type="Proteomes" id="UP000711488">
    <property type="component" value="Unassembled WGS sequence"/>
</dbReference>
<keyword evidence="5 11" id="KW-0863">Zinc-finger</keyword>
<keyword evidence="15" id="KW-1185">Reference proteome</keyword>
<name>A0A6A0GYI8_HYAAZ</name>
<evidence type="ECO:0000256" key="7">
    <source>
        <dbReference type="ARBA" id="ARBA00022833"/>
    </source>
</evidence>
<dbReference type="InterPro" id="IPR013087">
    <property type="entry name" value="Znf_C2H2_type"/>
</dbReference>
<evidence type="ECO:0000256" key="12">
    <source>
        <dbReference type="SAM" id="MobiDB-lite"/>
    </source>
</evidence>
<dbReference type="GO" id="GO:0000977">
    <property type="term" value="F:RNA polymerase II transcription regulatory region sequence-specific DNA binding"/>
    <property type="evidence" value="ECO:0007669"/>
    <property type="project" value="TreeGrafter"/>
</dbReference>
<evidence type="ECO:0000256" key="8">
    <source>
        <dbReference type="ARBA" id="ARBA00023015"/>
    </source>
</evidence>
<evidence type="ECO:0000256" key="5">
    <source>
        <dbReference type="ARBA" id="ARBA00022771"/>
    </source>
</evidence>
<dbReference type="GO" id="GO:0007366">
    <property type="term" value="P:periodic partitioning by pair rule gene"/>
    <property type="evidence" value="ECO:0007669"/>
    <property type="project" value="UniProtKB-KW"/>
</dbReference>
<keyword evidence="7" id="KW-0862">Zinc</keyword>
<keyword evidence="8" id="KW-0805">Transcription regulation</keyword>
<evidence type="ECO:0000256" key="6">
    <source>
        <dbReference type="ARBA" id="ARBA00022788"/>
    </source>
</evidence>
<evidence type="ECO:0000256" key="2">
    <source>
        <dbReference type="ARBA" id="ARBA00022473"/>
    </source>
</evidence>
<dbReference type="SMART" id="SM00355">
    <property type="entry name" value="ZnF_C2H2"/>
    <property type="match status" value="3"/>
</dbReference>
<sequence>MVASVPVSVSTTSGSHIGPLGSAFTPLPARISQGLPLLQTLPFLPAAAAQAAATTGDNKSWSGLDPRFPQIASLMGSYSRGLPWSADLTRLLLSPGGRLCRPKKRYICKYCNREFSKSYNLLIHERTHTDERPFPCDICGKAFRRQDHLRDHKYIHSKDKPFKCEVCGKGFCQARTLAVHKSQHTHELTPIPDLDSCSETETSSRSPSDVHYIISSSLKMRGHLTPPSPSPASSPPIDIINIQEGEETEDLDEPMLTIAEEVHVNEAPVPRRLGFSIADIMKR</sequence>
<reference evidence="16" key="4">
    <citation type="submission" date="2025-04" db="UniProtKB">
        <authorList>
            <consortium name="RefSeq"/>
        </authorList>
    </citation>
    <scope>IDENTIFICATION</scope>
    <source>
        <tissue evidence="16">Whole organism</tissue>
    </source>
</reference>
<evidence type="ECO:0000256" key="1">
    <source>
        <dbReference type="ARBA" id="ARBA00004123"/>
    </source>
</evidence>
<feature type="domain" description="C2H2-type" evidence="13">
    <location>
        <begin position="134"/>
        <end position="161"/>
    </location>
</feature>
<keyword evidence="9" id="KW-0804">Transcription</keyword>
<keyword evidence="2" id="KW-0217">Developmental protein</keyword>
<evidence type="ECO:0000256" key="3">
    <source>
        <dbReference type="ARBA" id="ARBA00022723"/>
    </source>
</evidence>
<protein>
    <submittedName>
        <fullName evidence="14 16">Odd-skipped</fullName>
    </submittedName>
</protein>
<evidence type="ECO:0000313" key="14">
    <source>
        <dbReference type="EMBL" id="KAA0192983.1"/>
    </source>
</evidence>
<dbReference type="AlphaFoldDB" id="A0A6A0GYI8"/>